<gene>
    <name evidence="1" type="ORF">M514_08752</name>
</gene>
<dbReference type="AlphaFoldDB" id="A0A085N7F0"/>
<name>A0A085N7F0_9BILA</name>
<dbReference type="PANTHER" id="PTHR45913">
    <property type="entry name" value="EPM2A-INTERACTING PROTEIN 1"/>
    <property type="match status" value="1"/>
</dbReference>
<evidence type="ECO:0000313" key="1">
    <source>
        <dbReference type="EMBL" id="KFD65396.1"/>
    </source>
</evidence>
<dbReference type="Proteomes" id="UP000030758">
    <property type="component" value="Unassembled WGS sequence"/>
</dbReference>
<proteinExistence type="predicted"/>
<accession>A0A085N7F0</accession>
<dbReference type="EMBL" id="KL367539">
    <property type="protein sequence ID" value="KFD65396.1"/>
    <property type="molecule type" value="Genomic_DNA"/>
</dbReference>
<organism evidence="1">
    <name type="scientific">Trichuris suis</name>
    <name type="common">pig whipworm</name>
    <dbReference type="NCBI Taxonomy" id="68888"/>
    <lineage>
        <taxon>Eukaryota</taxon>
        <taxon>Metazoa</taxon>
        <taxon>Ecdysozoa</taxon>
        <taxon>Nematoda</taxon>
        <taxon>Enoplea</taxon>
        <taxon>Dorylaimia</taxon>
        <taxon>Trichinellida</taxon>
        <taxon>Trichuridae</taxon>
        <taxon>Trichuris</taxon>
    </lineage>
</organism>
<dbReference type="PANTHER" id="PTHR45913:SF5">
    <property type="entry name" value="GENERAL TRANSCRIPTION FACTOR II-I REPEAT DOMAIN-CONTAINING PROTEIN 2A-LIKE PROTEIN"/>
    <property type="match status" value="1"/>
</dbReference>
<protein>
    <submittedName>
        <fullName evidence="1">Uncharacterized protein</fullName>
    </submittedName>
</protein>
<sequence length="139" mass="15966">MNKQLLTEDLNLIKTKSVISAFISKLLLFRRSFAIGGLCQVQNLIEVKKEGQAFDADVEVYREHLQALHDDFARRFAAFLSIVVLEWVTNPVTNVEVKEISLQIELFDLQSNAELKPRRAEGHQLFRLQKQIPALYPTV</sequence>
<reference evidence="1" key="1">
    <citation type="journal article" date="2014" name="Nat. Genet.">
        <title>Genome and transcriptome of the porcine whipworm Trichuris suis.</title>
        <authorList>
            <person name="Jex A.R."/>
            <person name="Nejsum P."/>
            <person name="Schwarz E.M."/>
            <person name="Hu L."/>
            <person name="Young N.D."/>
            <person name="Hall R.S."/>
            <person name="Korhonen P.K."/>
            <person name="Liao S."/>
            <person name="Thamsborg S."/>
            <person name="Xia J."/>
            <person name="Xu P."/>
            <person name="Wang S."/>
            <person name="Scheerlinck J.P."/>
            <person name="Hofmann A."/>
            <person name="Sternberg P.W."/>
            <person name="Wang J."/>
            <person name="Gasser R.B."/>
        </authorList>
    </citation>
    <scope>NUCLEOTIDE SEQUENCE [LARGE SCALE GENOMIC DNA]</scope>
    <source>
        <strain evidence="1">DCEP-RM93F</strain>
    </source>
</reference>